<name>A0ABR7S9S1_9ACTN</name>
<evidence type="ECO:0000313" key="2">
    <source>
        <dbReference type="Proteomes" id="UP000642284"/>
    </source>
</evidence>
<dbReference type="EMBL" id="JACTVJ010000004">
    <property type="protein sequence ID" value="MBC9712237.1"/>
    <property type="molecule type" value="Genomic_DNA"/>
</dbReference>
<comment type="caution">
    <text evidence="1">The sequence shown here is derived from an EMBL/GenBank/DDBJ whole genome shotgun (WGS) entry which is preliminary data.</text>
</comment>
<protein>
    <submittedName>
        <fullName evidence="1">Uncharacterized protein</fullName>
    </submittedName>
</protein>
<dbReference type="RefSeq" id="WP_187812708.1">
    <property type="nucleotide sequence ID" value="NZ_JACTVJ010000004.1"/>
</dbReference>
<evidence type="ECO:0000313" key="1">
    <source>
        <dbReference type="EMBL" id="MBC9712237.1"/>
    </source>
</evidence>
<proteinExistence type="predicted"/>
<gene>
    <name evidence="1" type="ORF">H9Y04_06580</name>
</gene>
<organism evidence="1 2">
    <name type="scientific">Streptomyces polyasparticus</name>
    <dbReference type="NCBI Taxonomy" id="2767826"/>
    <lineage>
        <taxon>Bacteria</taxon>
        <taxon>Bacillati</taxon>
        <taxon>Actinomycetota</taxon>
        <taxon>Actinomycetes</taxon>
        <taxon>Kitasatosporales</taxon>
        <taxon>Streptomycetaceae</taxon>
        <taxon>Streptomyces</taxon>
    </lineage>
</organism>
<reference evidence="1 2" key="1">
    <citation type="submission" date="2020-08" db="EMBL/GenBank/DDBJ databases">
        <title>Genemic of Streptomyces polyaspartic.</title>
        <authorList>
            <person name="Liu W."/>
        </authorList>
    </citation>
    <scope>NUCLEOTIDE SEQUENCE [LARGE SCALE GENOMIC DNA]</scope>
    <source>
        <strain evidence="1 2">TRM66268-LWL</strain>
    </source>
</reference>
<accession>A0ABR7S9S1</accession>
<dbReference type="Proteomes" id="UP000642284">
    <property type="component" value="Unassembled WGS sequence"/>
</dbReference>
<keyword evidence="2" id="KW-1185">Reference proteome</keyword>
<sequence length="54" mass="6079">MEIEHRKVGDSGTWLYDGLDEQTAGRIAVEKTAIVWGPDLDRNDGTFFVIAREV</sequence>